<name>A0A8S9PXG4_BRACR</name>
<dbReference type="Proteomes" id="UP000712600">
    <property type="component" value="Unassembled WGS sequence"/>
</dbReference>
<gene>
    <name evidence="1" type="ORF">F2Q69_00048714</name>
</gene>
<sequence>MATFRSSSLNLQACHSSSTVQVRLLCFWEARNVRCAGELMGVDRLLLDSQVSYLHPPFVHEHSLSPVSSLGISTVLKLYSKSEALASSASSEGRTYNSSNRRPGVRHSTFESLRLGLSSQSIASGFLRFWDSLNFKKDREFVGITVLFLDEKIP</sequence>
<dbReference type="EMBL" id="QGKX02001347">
    <property type="protein sequence ID" value="KAF3524341.1"/>
    <property type="molecule type" value="Genomic_DNA"/>
</dbReference>
<reference evidence="1" key="1">
    <citation type="submission" date="2019-12" db="EMBL/GenBank/DDBJ databases">
        <title>Genome sequencing and annotation of Brassica cretica.</title>
        <authorList>
            <person name="Studholme D.J."/>
            <person name="Sarris P."/>
        </authorList>
    </citation>
    <scope>NUCLEOTIDE SEQUENCE</scope>
    <source>
        <strain evidence="1">PFS-109/04</strain>
        <tissue evidence="1">Leaf</tissue>
    </source>
</reference>
<comment type="caution">
    <text evidence="1">The sequence shown here is derived from an EMBL/GenBank/DDBJ whole genome shotgun (WGS) entry which is preliminary data.</text>
</comment>
<organism evidence="1 2">
    <name type="scientific">Brassica cretica</name>
    <name type="common">Mustard</name>
    <dbReference type="NCBI Taxonomy" id="69181"/>
    <lineage>
        <taxon>Eukaryota</taxon>
        <taxon>Viridiplantae</taxon>
        <taxon>Streptophyta</taxon>
        <taxon>Embryophyta</taxon>
        <taxon>Tracheophyta</taxon>
        <taxon>Spermatophyta</taxon>
        <taxon>Magnoliopsida</taxon>
        <taxon>eudicotyledons</taxon>
        <taxon>Gunneridae</taxon>
        <taxon>Pentapetalae</taxon>
        <taxon>rosids</taxon>
        <taxon>malvids</taxon>
        <taxon>Brassicales</taxon>
        <taxon>Brassicaceae</taxon>
        <taxon>Brassiceae</taxon>
        <taxon>Brassica</taxon>
    </lineage>
</organism>
<evidence type="ECO:0000313" key="1">
    <source>
        <dbReference type="EMBL" id="KAF3524341.1"/>
    </source>
</evidence>
<accession>A0A8S9PXG4</accession>
<proteinExistence type="predicted"/>
<protein>
    <submittedName>
        <fullName evidence="1">Uncharacterized protein</fullName>
    </submittedName>
</protein>
<dbReference type="AlphaFoldDB" id="A0A8S9PXG4"/>
<evidence type="ECO:0000313" key="2">
    <source>
        <dbReference type="Proteomes" id="UP000712600"/>
    </source>
</evidence>